<protein>
    <submittedName>
        <fullName evidence="1">Uncharacterized protein</fullName>
    </submittedName>
</protein>
<keyword evidence="2" id="KW-1185">Reference proteome</keyword>
<evidence type="ECO:0000313" key="1">
    <source>
        <dbReference type="EMBL" id="KAH0817595.1"/>
    </source>
</evidence>
<proteinExistence type="predicted"/>
<sequence length="157" mass="17665">MKLLSEPETERRASIHIDVPVGSEEWYRCGLVCLSMLITAVNGREGININNSVAANLSQQSKLVFIWHVPLFFILARDRVYMSSSGGHFFTCITLINRRVPPEAIGDYRGSYSTGDDHTKIPVNQDLVVLEDILLKTEKQVRVGPHVRLALVEFLNT</sequence>
<evidence type="ECO:0000313" key="2">
    <source>
        <dbReference type="Proteomes" id="UP000719412"/>
    </source>
</evidence>
<name>A0A8J6LE07_TENMO</name>
<dbReference type="Proteomes" id="UP000719412">
    <property type="component" value="Unassembled WGS sequence"/>
</dbReference>
<organism evidence="1 2">
    <name type="scientific">Tenebrio molitor</name>
    <name type="common">Yellow mealworm beetle</name>
    <dbReference type="NCBI Taxonomy" id="7067"/>
    <lineage>
        <taxon>Eukaryota</taxon>
        <taxon>Metazoa</taxon>
        <taxon>Ecdysozoa</taxon>
        <taxon>Arthropoda</taxon>
        <taxon>Hexapoda</taxon>
        <taxon>Insecta</taxon>
        <taxon>Pterygota</taxon>
        <taxon>Neoptera</taxon>
        <taxon>Endopterygota</taxon>
        <taxon>Coleoptera</taxon>
        <taxon>Polyphaga</taxon>
        <taxon>Cucujiformia</taxon>
        <taxon>Tenebrionidae</taxon>
        <taxon>Tenebrio</taxon>
    </lineage>
</organism>
<dbReference type="EMBL" id="JABDTM020019181">
    <property type="protein sequence ID" value="KAH0817595.1"/>
    <property type="molecule type" value="Genomic_DNA"/>
</dbReference>
<dbReference type="AlphaFoldDB" id="A0A8J6LE07"/>
<comment type="caution">
    <text evidence="1">The sequence shown here is derived from an EMBL/GenBank/DDBJ whole genome shotgun (WGS) entry which is preliminary data.</text>
</comment>
<reference evidence="1" key="2">
    <citation type="submission" date="2021-08" db="EMBL/GenBank/DDBJ databases">
        <authorList>
            <person name="Eriksson T."/>
        </authorList>
    </citation>
    <scope>NUCLEOTIDE SEQUENCE</scope>
    <source>
        <strain evidence="1">Stoneville</strain>
        <tissue evidence="1">Whole head</tissue>
    </source>
</reference>
<accession>A0A8J6LE07</accession>
<reference evidence="1" key="1">
    <citation type="journal article" date="2020" name="J Insects Food Feed">
        <title>The yellow mealworm (Tenebrio molitor) genome: a resource for the emerging insects as food and feed industry.</title>
        <authorList>
            <person name="Eriksson T."/>
            <person name="Andere A."/>
            <person name="Kelstrup H."/>
            <person name="Emery V."/>
            <person name="Picard C."/>
        </authorList>
    </citation>
    <scope>NUCLEOTIDE SEQUENCE</scope>
    <source>
        <strain evidence="1">Stoneville</strain>
        <tissue evidence="1">Whole head</tissue>
    </source>
</reference>
<gene>
    <name evidence="1" type="ORF">GEV33_005193</name>
</gene>